<organism evidence="5 6">
    <name type="scientific">Roseateles asaccharophilus</name>
    <dbReference type="NCBI Taxonomy" id="582607"/>
    <lineage>
        <taxon>Bacteria</taxon>
        <taxon>Pseudomonadati</taxon>
        <taxon>Pseudomonadota</taxon>
        <taxon>Betaproteobacteria</taxon>
        <taxon>Burkholderiales</taxon>
        <taxon>Sphaerotilaceae</taxon>
        <taxon>Roseateles</taxon>
    </lineage>
</organism>
<feature type="domain" description="GGDEF" evidence="4">
    <location>
        <begin position="219"/>
        <end position="358"/>
    </location>
</feature>
<proteinExistence type="predicted"/>
<evidence type="ECO:0000256" key="2">
    <source>
        <dbReference type="ARBA" id="ARBA00034247"/>
    </source>
</evidence>
<reference evidence="5 6" key="1">
    <citation type="submission" date="2019-03" db="EMBL/GenBank/DDBJ databases">
        <title>Genomic Encyclopedia of Type Strains, Phase IV (KMG-IV): sequencing the most valuable type-strain genomes for metagenomic binning, comparative biology and taxonomic classification.</title>
        <authorList>
            <person name="Goeker M."/>
        </authorList>
    </citation>
    <scope>NUCLEOTIDE SEQUENCE [LARGE SCALE GENOMIC DNA]</scope>
    <source>
        <strain evidence="5 6">DSM 25082</strain>
    </source>
</reference>
<comment type="catalytic activity">
    <reaction evidence="2">
        <text>2 GTP = 3',3'-c-di-GMP + 2 diphosphate</text>
        <dbReference type="Rhea" id="RHEA:24898"/>
        <dbReference type="ChEBI" id="CHEBI:33019"/>
        <dbReference type="ChEBI" id="CHEBI:37565"/>
        <dbReference type="ChEBI" id="CHEBI:58805"/>
        <dbReference type="EC" id="2.7.7.65"/>
    </reaction>
</comment>
<keyword evidence="3" id="KW-0175">Coiled coil</keyword>
<evidence type="ECO:0000259" key="4">
    <source>
        <dbReference type="PROSITE" id="PS50887"/>
    </source>
</evidence>
<dbReference type="InterPro" id="IPR000160">
    <property type="entry name" value="GGDEF_dom"/>
</dbReference>
<dbReference type="OrthoDB" id="9813903at2"/>
<dbReference type="RefSeq" id="WP_133603875.1">
    <property type="nucleotide sequence ID" value="NZ_JAUFPJ010000003.1"/>
</dbReference>
<dbReference type="EC" id="2.7.7.65" evidence="1"/>
<dbReference type="AlphaFoldDB" id="A0A4R6N2F8"/>
<dbReference type="SMART" id="SM00267">
    <property type="entry name" value="GGDEF"/>
    <property type="match status" value="1"/>
</dbReference>
<dbReference type="Gene3D" id="3.30.70.270">
    <property type="match status" value="1"/>
</dbReference>
<dbReference type="GO" id="GO:0052621">
    <property type="term" value="F:diguanylate cyclase activity"/>
    <property type="evidence" value="ECO:0007669"/>
    <property type="project" value="UniProtKB-EC"/>
</dbReference>
<dbReference type="SUPFAM" id="SSF55073">
    <property type="entry name" value="Nucleotide cyclase"/>
    <property type="match status" value="1"/>
</dbReference>
<feature type="coiled-coil region" evidence="3">
    <location>
        <begin position="4"/>
        <end position="38"/>
    </location>
</feature>
<name>A0A4R6N2F8_9BURK</name>
<keyword evidence="6" id="KW-1185">Reference proteome</keyword>
<dbReference type="EMBL" id="SNXE01000005">
    <property type="protein sequence ID" value="TDP09248.1"/>
    <property type="molecule type" value="Genomic_DNA"/>
</dbReference>
<dbReference type="InterPro" id="IPR007435">
    <property type="entry name" value="DUF484"/>
</dbReference>
<dbReference type="Gene3D" id="3.30.450.40">
    <property type="match status" value="1"/>
</dbReference>
<evidence type="ECO:0000256" key="1">
    <source>
        <dbReference type="ARBA" id="ARBA00012528"/>
    </source>
</evidence>
<evidence type="ECO:0000256" key="3">
    <source>
        <dbReference type="SAM" id="Coils"/>
    </source>
</evidence>
<dbReference type="Pfam" id="PF04340">
    <property type="entry name" value="DUF484"/>
    <property type="match status" value="1"/>
</dbReference>
<dbReference type="Pfam" id="PF00990">
    <property type="entry name" value="GGDEF"/>
    <property type="match status" value="1"/>
</dbReference>
<dbReference type="FunFam" id="3.30.70.270:FF:000001">
    <property type="entry name" value="Diguanylate cyclase domain protein"/>
    <property type="match status" value="1"/>
</dbReference>
<dbReference type="Proteomes" id="UP000295357">
    <property type="component" value="Unassembled WGS sequence"/>
</dbReference>
<dbReference type="InterPro" id="IPR029016">
    <property type="entry name" value="GAF-like_dom_sf"/>
</dbReference>
<dbReference type="SUPFAM" id="SSF55781">
    <property type="entry name" value="GAF domain-like"/>
    <property type="match status" value="1"/>
</dbReference>
<dbReference type="InterPro" id="IPR029787">
    <property type="entry name" value="Nucleotide_cyclase"/>
</dbReference>
<sequence>MDDAAPLEAENQHLRQQLQALLQEARANEEKMRRFERLEHRLIGAASLQELLQVLLQDYRQVFALDEVSLALVDGEQELARLLGAAQPAGLRLLPDAAALQRLHGETDLPQLGAFKPARHGELFAHVMASVALLPIRRHGRLIASLHFGSLDALRYTPDAGTQLLQRLAGILSVCLESALNQERLKLAGLTDALTGVHNRRYFEHRCLVEIAQARRHRHPLACLFLDIDGFKAINDRHGHAAGDVVLRTVGQSILGQLRAGDTIARWGGEEFVALLPQAGQQQAREIAERIRGRIAAQAVAASEQPIAVTISIGLSLLGHDIAGREPGQLAQDLLAAADQALYRAKREGRNRVVADSA</sequence>
<dbReference type="CDD" id="cd01949">
    <property type="entry name" value="GGDEF"/>
    <property type="match status" value="1"/>
</dbReference>
<evidence type="ECO:0000313" key="6">
    <source>
        <dbReference type="Proteomes" id="UP000295357"/>
    </source>
</evidence>
<accession>A0A4R6N2F8</accession>
<dbReference type="PROSITE" id="PS50887">
    <property type="entry name" value="GGDEF"/>
    <property type="match status" value="1"/>
</dbReference>
<comment type="caution">
    <text evidence="5">The sequence shown here is derived from an EMBL/GenBank/DDBJ whole genome shotgun (WGS) entry which is preliminary data.</text>
</comment>
<dbReference type="PANTHER" id="PTHR45138">
    <property type="entry name" value="REGULATORY COMPONENTS OF SENSORY TRANSDUCTION SYSTEM"/>
    <property type="match status" value="1"/>
</dbReference>
<dbReference type="InterPro" id="IPR050469">
    <property type="entry name" value="Diguanylate_Cyclase"/>
</dbReference>
<dbReference type="PANTHER" id="PTHR45138:SF9">
    <property type="entry name" value="DIGUANYLATE CYCLASE DGCM-RELATED"/>
    <property type="match status" value="1"/>
</dbReference>
<dbReference type="NCBIfam" id="TIGR00254">
    <property type="entry name" value="GGDEF"/>
    <property type="match status" value="1"/>
</dbReference>
<gene>
    <name evidence="5" type="ORF">DFR39_10586</name>
</gene>
<evidence type="ECO:0000313" key="5">
    <source>
        <dbReference type="EMBL" id="TDP09248.1"/>
    </source>
</evidence>
<protein>
    <recommendedName>
        <fullName evidence="1">diguanylate cyclase</fullName>
        <ecNumber evidence="1">2.7.7.65</ecNumber>
    </recommendedName>
</protein>
<dbReference type="InterPro" id="IPR043128">
    <property type="entry name" value="Rev_trsase/Diguanyl_cyclase"/>
</dbReference>